<dbReference type="Pfam" id="PF13472">
    <property type="entry name" value="Lipase_GDSL_2"/>
    <property type="match status" value="1"/>
</dbReference>
<evidence type="ECO:0000256" key="1">
    <source>
        <dbReference type="ARBA" id="ARBA00038184"/>
    </source>
</evidence>
<dbReference type="InterPro" id="IPR013830">
    <property type="entry name" value="SGNH_hydro"/>
</dbReference>
<dbReference type="InterPro" id="IPR036514">
    <property type="entry name" value="SGNH_hydro_sf"/>
</dbReference>
<accession>A0ABY7VZW7</accession>
<feature type="domain" description="SGNH hydrolase-type esterase" evidence="3">
    <location>
        <begin position="60"/>
        <end position="221"/>
    </location>
</feature>
<evidence type="ECO:0000313" key="5">
    <source>
        <dbReference type="Proteomes" id="UP001214250"/>
    </source>
</evidence>
<name>A0ABY7VZW7_9BACT</name>
<sequence>MKIPFLAIFSLLLISTFLSLHAQDPISTTKPQKGRHQWWAPRHQEKLNEAKKGDIDLLMIGDSITHYWEKQKTYPKVFAPYNVLNLGFGGDRTQNVLWRLQNGEIDGLSPKFVSIMIGTNNITRNKAEDIVLGIKAIIAELKARLPETKILLFSVFPRHHSRGKGEDYKEVQALNKLLPALADSKQIFHHDLSSIFQDANGELKTELYGRDQLHLSNQGYTAWGKALNAILVKYDNAPARSAKKSKVEKKNQPE</sequence>
<dbReference type="PANTHER" id="PTHR11852:SF0">
    <property type="entry name" value="PLATELET-ACTIVATING FACTOR ACETYLHYDROLASE IB SUBUNIT BETA HOMOLOG"/>
    <property type="match status" value="1"/>
</dbReference>
<evidence type="ECO:0000259" key="3">
    <source>
        <dbReference type="Pfam" id="PF13472"/>
    </source>
</evidence>
<feature type="signal peptide" evidence="2">
    <location>
        <begin position="1"/>
        <end position="22"/>
    </location>
</feature>
<feature type="chain" id="PRO_5045307826" evidence="2">
    <location>
        <begin position="23"/>
        <end position="254"/>
    </location>
</feature>
<organism evidence="4 5">
    <name type="scientific">Lentisphaera profundi</name>
    <dbReference type="NCBI Taxonomy" id="1658616"/>
    <lineage>
        <taxon>Bacteria</taxon>
        <taxon>Pseudomonadati</taxon>
        <taxon>Lentisphaerota</taxon>
        <taxon>Lentisphaeria</taxon>
        <taxon>Lentisphaerales</taxon>
        <taxon>Lentisphaeraceae</taxon>
        <taxon>Lentisphaera</taxon>
    </lineage>
</organism>
<evidence type="ECO:0000313" key="4">
    <source>
        <dbReference type="EMBL" id="WDE99349.1"/>
    </source>
</evidence>
<dbReference type="Gene3D" id="3.40.50.1110">
    <property type="entry name" value="SGNH hydrolase"/>
    <property type="match status" value="1"/>
</dbReference>
<dbReference type="RefSeq" id="WP_274154207.1">
    <property type="nucleotide sequence ID" value="NZ_CP117812.1"/>
</dbReference>
<reference evidence="4 5" key="1">
    <citation type="submission" date="2023-02" db="EMBL/GenBank/DDBJ databases">
        <title>Genome sequence of Lentisphaera profundi SAORIC-696.</title>
        <authorList>
            <person name="Kim e."/>
            <person name="Cho J.-C."/>
            <person name="Choi A."/>
            <person name="Kang I."/>
        </authorList>
    </citation>
    <scope>NUCLEOTIDE SEQUENCE [LARGE SCALE GENOMIC DNA]</scope>
    <source>
        <strain evidence="4 5">SAORIC-696</strain>
    </source>
</reference>
<comment type="similarity">
    <text evidence="1">Belongs to the 'GDSL' lipolytic enzyme family. Platelet-activating factor acetylhydrolase IB beta/gamma subunits subfamily.</text>
</comment>
<dbReference type="Proteomes" id="UP001214250">
    <property type="component" value="Chromosome 2"/>
</dbReference>
<dbReference type="SUPFAM" id="SSF52266">
    <property type="entry name" value="SGNH hydrolase"/>
    <property type="match status" value="1"/>
</dbReference>
<evidence type="ECO:0000256" key="2">
    <source>
        <dbReference type="SAM" id="SignalP"/>
    </source>
</evidence>
<keyword evidence="2" id="KW-0732">Signal</keyword>
<gene>
    <name evidence="4" type="ORF">PQO03_16050</name>
</gene>
<proteinExistence type="inferred from homology"/>
<dbReference type="EMBL" id="CP117812">
    <property type="protein sequence ID" value="WDE99349.1"/>
    <property type="molecule type" value="Genomic_DNA"/>
</dbReference>
<keyword evidence="5" id="KW-1185">Reference proteome</keyword>
<dbReference type="PANTHER" id="PTHR11852">
    <property type="entry name" value="PLATELET-ACTIVATING FACTOR ACETYLHYDROLASE"/>
    <property type="match status" value="1"/>
</dbReference>
<protein>
    <submittedName>
        <fullName evidence="4">GDSL-type esterase/lipase family protein</fullName>
    </submittedName>
</protein>